<keyword evidence="3" id="KW-0732">Signal</keyword>
<feature type="domain" description="EGF-like" evidence="5">
    <location>
        <begin position="2329"/>
        <end position="2372"/>
    </location>
</feature>
<feature type="domain" description="EGF-like" evidence="5">
    <location>
        <begin position="1788"/>
        <end position="1819"/>
    </location>
</feature>
<protein>
    <submittedName>
        <fullName evidence="6">Insulin-like growth factor binding protein, N-terminal</fullName>
    </submittedName>
</protein>
<feature type="domain" description="EGF-like" evidence="5">
    <location>
        <begin position="683"/>
        <end position="713"/>
    </location>
</feature>
<feature type="domain" description="EGF-like" evidence="5">
    <location>
        <begin position="4473"/>
        <end position="4514"/>
    </location>
</feature>
<sequence length="5209" mass="571462">MVPIVYEFVNTQVIDAECNDSKEKNDTLNSVDSQEIDQQQQLIENENSIRNLQTDPYAMYNYHSGEIRFQTIRCFEKASEFPALRCVPYSSQKIEDYIMRLLNVVFKSINDHLEVIYGFNDLIDLGQTNQAKACEVALAYYQNVYISGYLRSKDKTDWYNKDIVIFIANVASNQIDYGYEFGLQGCLSQGIRQQADNVPQRIYVASMYVLEKYMQLWTDEDFEDNIRFDQNLQKIFGQFLSILNPIAGHGFRELFVVDSDYLFPNNDPQAFLFLNNIGKFDQSQYYRVYNFAEELDNVTQTVPASQPILTTRHAVDFAREFFGVQDLPGLVFESEYLNPKNWDYNSFSQFYMDFRILYEGDGFLYKGPREFQKTWVYNDVLANVKGDVSLRTELVRPTEFYWKFVTKTGFNYRLKENVQMEPLKWVSRNVGDRSYFFGTDRSNFSKWFGEKDVQCTYFRDGIGKRGTQQFIKDHDQLIMPILSRSCSNPKNLAAGDVELGNEFGYNSKCFDSNVIQTGSGAVSEYGDYRCHTFRCDAQNNVNIYIGDNYYPCSNGICAVSGNGYEGTVALPDDVQGLCKDWPRTCPEYCSQHGYCENNVCHCLDGRAGVGCEIECDYIAVDGVCVNTNTCPEGMEWYEYSRSCVTPYEFEKGCEIGEYIQNGECVQTCSAGYYAVEEDQTCQPCDSTCATCTISAENCLTCASGYELGGNLCKLCEEWLPNCENCSSYNTCATCSEGYFLTANGDCAQCNPECATCSSENICLTCSNQNELVGSNGVCQTCAEWKGASCESCSDFDTCTQCAEGFYLQGGSCYECVAPCATCDSESNCLSCIQGENREDASLDCICESGFFENSGVCSSCQYPCGTCSDSETCLSCSTVEGRGSAPDCLCLEGFFDNQQACVECSFPCENCLAENECLSCAAGENREGVDQNCQCVQGFTDVDQVCQECEYPCAQCEGSVGNCTVCVNSENRTSDCNCQDAFYDDGAECKACVAPCQLCNSADSCVTCLSGYKLGGDQCKTCSEWLDNCSACSNYQTCITCDSGYYLQNGQCYQCVEPCVDCTSETTCSTCIDGYFFKGGECKTCENWIPGCQTCVSANSCAVCTDGNYQNEQQTCSPCSEECATCENSQQCTTCASGYFSNYSDEQFQILESCLASCPDGKYEDTQNQRCSICNESCLTCSGGQDTDCTSCVTGTYLLNQECLATCPNTYYNDTETNTCQECDASCGQLGCNEAGEAGCKICPEIDQNFPYFYEGGCVAECPEGTYVSEVDGYTCEECYLSCRACVGGSDTDCTACDNQSVVYYFIEENGQCVTDCIQAGYSYQNEEELICENCNGCLTCSGDITYCTSCESGSYLYENTCIEVCPAGYYGNTEANECVACSQECATCANDQICYSCVSGYYYFPAENQCLAYLPSGTYLDNNNEIQYCEEICAECSDGSTCTSCKDNLALFEGDCLTACPTKTYLDTVNMECLYCNQQCQECDNNNTDFCTECANGYYEFYDENNNLLCLQTCPSTYFAKDTYSNGELISQQCIKCSSSIAHCDLCENEDTCSSCKQETNTKYFLTPDQSQCVLANQCGTGYYPNTSTYTCEECNPACASCTGGQISDCQSCNSGFYLAYQSTCVSVCPDGYYEEEEYLICNNCSSNCKNCDGAADYCTSCYDNTYLLNNQCVQECGDGLYEDSDSNSCQICDETCLTCGGGENSDCESCPDGRFYFSGYCLNDCGEGRYADVETQTCMDCLSSCNTCTSYTYCTSCNYPYSLQNGNCVNSWCTPGSWSSQYCNEDCTENCETCYGVFSSNCLSCSEGYYLHNNYCVATCPASHYEDEGTQSCQECSTNCAQCSSISSCTGCVAGYFLNSNNKCVLNCADGTYADVSTGKCEVCSSDCKNCSTIPSQCTSCNQGTYLSGQECVTECPSGSYGGSGECLNCSTQCVECKVNADNCTECPNGTYLLASTTEFNQCLASCPDGYYQDSSINECKACATGCLTCEAETGTCLTCASGYLLEQGTCTPGCQSGYYLENQSCKLCPATCTECESASVCSSCSHGYVLVRDFCRAECDSGTYRDQESLECVECEGNCSQCTAQSCQECSNWTYLFQGECVWNCPYYSSVYAVQVGAVGNYCAPCDNACQYCYTGGSDHCDQCANGYYRIQGTTSCVQTCPDGYYGVSYGNSNNQCVQCDSKCLTCEGYRNQCTSCEDGMYLSGNNCVQDNKCPNKTYPDSSTNTCSSCDSSCKTCDGSSNGECTSCYSNKILVNGECIDHCEDGKYYNESKQKCENCSNECENCRYDKDYCVSCPNGSYLVQKSHTCSSTAPDGYYIDGTVLKECSDLCETCSGSAENCTSCDENETYLENGSCICHEGTYLSYSCRGKAQCLKYCPYKYYKDEESNTCEKCSEGCKKCDENGCQQCGAYQSLSEDGKSCICADYMYMYHGSCYWSCPYGYYADSENRSCEACSEGCLGCGGEGQCWGCKFGYVLHQGYCVKYDQCPEGYWAGVFSYACQACGDECQDCENCYSCSSCKDGYFMNSAGKCVAGCADGYFENQESNSCDRCMDNCQDCEEQQSCLLCGNGYYLDDGICVQSCPSGTWKNVNGKTCEDCQDGCLDCISDSQCSNCDTGYVLINNACHSVCQNNQYRDQNLECQDCDQTCASCQDSANYCLTCASGYVLNLDNTCQASCQDGSYLVAQTTFNSAYCQECDVSCATCYGSSNSECYTCETGYNKFGSNQCLQNCPTGYVAVNGVCTACQSPCKTCSSTVDTCNSCQTGYYLYKNQCVSTCPSKTFLNEQNQICQDCHSSCKSCYGSSQYQCNTCVTGYYYIDSMDACVDDCPTGYYENTTSHICSVCPDSCKLCTGANTCQSCKENYFLSNGLCLETCPVGQYGNQNTHNCEDCNSACKTCYGPGQTACYSCEDGYQQTGSICTIGCPNRYFLNEQEECQACSQDCQNCENSENNCTTCELGLYLYQNQCYDYCPEKTYANREESECVDCSQNCLICQESGCISCVSGFALNQNGQCAELNCGEGEYADTNSCENCINQCKICEDGSSCTECYEGYLTYQSTCYAQDTVIDGYYPDLEQGAFLECPGSCTSCTSQYNCTACSDGLEVYDGACVSECASGQFRNQLGVCESCDVGCSSCYGASNTQCESCASGYVQLEVSSCVQSCPSGYYQYQNEDLVHVCGNCDENCLSCSAEASYCTDCDSGKYMLNNVCYQDCPTGYYGNSSTQQCEACDEKCETCYGSAVDQCYSCSENYYLSGTHTCVDTCEDGFFANSSNQICQQCDLQSCKTCSGSANNCLSCAVGKYFHNNFCMEICPSGFYENGDNGKCTACNENCRECTGPNLSQCSSCLGDYYYQESKQKCVLSCETGTYPVNNVCADCQVGCKSCTDQENCAECTYGYYLINGECLTQCPDGYYQNKNNLSCIACAEGCATCSGNASKCTSCEDGSYFLESRQTCKKNCPKGYFANEETNTCEECAGGCTKCEGINQCTKCEDNFVLLNGVCTYRCPSGYRQNESNNSCEACPENCSYCFGNSSNKCNSCDEGFYLYDNQCLSECPNGYYGHIYPINHVQYHLDIANSLCLPCDSGCAECSGASNYCLSCENGLTLSDGVCVSECPSGSFRNQNGKCKQCNNACTECFGKSKKQCLECAEGYYLEGTECTKKCSDQYYLDENTQSCQSCASPCKSCSGFNVCDSCDQGFVLQENRNVCLINCDQGYYKDQNKCEACPSNCQACQDFTFCTICAEGYYLYDNQCLPECPANYYANQLPYRECKKCSQDYCDDCNKNTCLSCSEGYEIVGEQCLCEIGTFSYNGMCINTAPEGYYLDNSTRAVEKCHEKCSACTGPNEEDCTDCALGLYFNGESGLCGDTCQEGYYKGVSFCRVCSQRCETCSDGFSCETCKEGLFLVEGQCYYICPVEYFNNGENCQSCSEIGCLTCNSQQECLSCQENNYLYQNSCLTQEQVEEIEGVVIIGGEVMACDASCSSCSGSVSHCLSCQQGFYLQGNSCVSECGNGFYLEQNSDSQVCSECYQGCKSCYGGGADQCSACQSEYGLVGSSCVQDCGEGKFVENGLCVACGGGCSLCENNGDCLECKEGFLLGQGECEKCSSECASCGDSLDDCLSCAFGYYLNGQGSCVDSCESGFYGNSDTGNCEACSQNCATCYGAGNDQCLTCAQYFTGAPNCVPSQPNCKTGKYVQTNYDSNGDIISYSCEACAEGCYACTDINSCSSCIQGYYLNESNMCASIPETKDGKYVYLSSCGWKSYYCPRECETCGLTDVYDRDTLMCYTCENGYELNSDGSCTGSNSCDNDQYSIKFWGRTYCYDCPSGCTSCSYQGLFRGVDCSSCEDNYTLRNGNCVKSCADNEYQSNSGKCKSCHYSCASCSGSGSNSCETCISGYEYNNGKCTKKTQQPTTCTGGNSYYNYWKKSCSCFSWFKVYTEEQGCISWSQYLKSYGCGQGSYYNTKYRQCGTCASNNKNSSKLLCKTCDGGYASDCTECISGYYLQTSNYSCQQCASGCQECSDYDRCDVCEKGTYKVVQDGKISCQSFGCPVGYSVDENSLYLLNQDIVEEGETEYSLRNGVPSYKGKLVTLECTVCTQDCDACVEGLVYDSSARTCSVPVSDLIEFKSENAKGHQNDNENLILRSSASSSSYEWSLIKMANKKNKEIELKNKHVRNFFEGVDTASRTLQIPAENLKEKRIYTLQLTLGNGSSEQIEIKVEENDDENCDLSKLGLSQEMIKISPLYGQAGETEFTVSFNFNSYYTKVLKGWIFTVSIENTNLCYSFESLNDAVSFEMPGKLDSGYYTITISASKGNYNYSLIRSVYVSENKNYDFKSHYQKKKNNRRRQLGDSSVTNESIIQLILTETELLANLALNDSYSYSTISYIQEQIPDLISQLSELSYSQSQLESILLIVQNLANSQALISSSAINCVGILGKLTEFIGSKENMEAYLSTTEKLIKSIKNGEVSGLSLNDQSSSLVKLRKLVSSGISQWAQMYNYIGAVGILDTESAKIMIQTIDTSLKSEITSNLETSNGQETSVSIDAEAFAGKDQVTLISMVAGSDYYGDSDLVYGDQIEIKLLDSDGKAISVQDLSSTEKISFVLSTSATLGEDGLPQNSSELQDIRCAYWDESAGKYKIEGVLTVSSGISGSVKCQASHLTQFTVMDYLAQDLVITPRIYVNEDEAGSQSLEFVVLAFLAFLAVFL</sequence>
<feature type="domain" description="EGF-like" evidence="5">
    <location>
        <begin position="3585"/>
        <end position="3615"/>
    </location>
</feature>
<feature type="domain" description="EGF-like" evidence="5">
    <location>
        <begin position="2644"/>
        <end position="2678"/>
    </location>
</feature>
<gene>
    <name evidence="6" type="ORF">PPERSA_03635</name>
</gene>
<dbReference type="InterPro" id="IPR043601">
    <property type="entry name" value="Rspo_Fu-CRD_dom"/>
</dbReference>
<feature type="domain" description="EGF-like" evidence="5">
    <location>
        <begin position="2748"/>
        <end position="2778"/>
    </location>
</feature>
<feature type="domain" description="EGF-like" evidence="5">
    <location>
        <begin position="2554"/>
        <end position="2583"/>
    </location>
</feature>
<evidence type="ECO:0000256" key="2">
    <source>
        <dbReference type="ARBA" id="ARBA00022525"/>
    </source>
</evidence>
<dbReference type="SMART" id="SM01411">
    <property type="entry name" value="Ephrin_rec_like"/>
    <property type="match status" value="28"/>
</dbReference>
<feature type="domain" description="EGF-like" evidence="5">
    <location>
        <begin position="2601"/>
        <end position="2630"/>
    </location>
</feature>
<keyword evidence="7" id="KW-1185">Reference proteome</keyword>
<dbReference type="SUPFAM" id="SSF57184">
    <property type="entry name" value="Growth factor receptor domain"/>
    <property type="match status" value="28"/>
</dbReference>
<dbReference type="SMART" id="SM00181">
    <property type="entry name" value="EGF"/>
    <property type="match status" value="55"/>
</dbReference>
<name>A0A0V0QE02_PSEPJ</name>
<evidence type="ECO:0000313" key="6">
    <source>
        <dbReference type="EMBL" id="KRX00414.1"/>
    </source>
</evidence>
<dbReference type="EMBL" id="LDAU01000192">
    <property type="protein sequence ID" value="KRX00414.1"/>
    <property type="molecule type" value="Genomic_DNA"/>
</dbReference>
<feature type="domain" description="EGF-like" evidence="5">
    <location>
        <begin position="903"/>
        <end position="947"/>
    </location>
</feature>
<feature type="domain" description="EGF-like" evidence="5">
    <location>
        <begin position="3477"/>
        <end position="3523"/>
    </location>
</feature>
<feature type="domain" description="EGF-like" evidence="5">
    <location>
        <begin position="780"/>
        <end position="813"/>
    </location>
</feature>
<feature type="domain" description="EGF-like" evidence="5">
    <location>
        <begin position="818"/>
        <end position="858"/>
    </location>
</feature>
<feature type="domain" description="EGF-like" evidence="5">
    <location>
        <begin position="2182"/>
        <end position="2212"/>
    </location>
</feature>
<organism evidence="6 7">
    <name type="scientific">Pseudocohnilembus persalinus</name>
    <name type="common">Ciliate</name>
    <dbReference type="NCBI Taxonomy" id="266149"/>
    <lineage>
        <taxon>Eukaryota</taxon>
        <taxon>Sar</taxon>
        <taxon>Alveolata</taxon>
        <taxon>Ciliophora</taxon>
        <taxon>Intramacronucleata</taxon>
        <taxon>Oligohymenophorea</taxon>
        <taxon>Scuticociliatia</taxon>
        <taxon>Philasterida</taxon>
        <taxon>Pseudocohnilembidae</taxon>
        <taxon>Pseudocohnilembus</taxon>
    </lineage>
</organism>
<feature type="domain" description="EGF-like" evidence="5">
    <location>
        <begin position="1054"/>
        <end position="1083"/>
    </location>
</feature>
<comment type="subcellular location">
    <subcellularLocation>
        <location evidence="1">Secreted</location>
    </subcellularLocation>
</comment>
<feature type="domain" description="EGF-like" evidence="5">
    <location>
        <begin position="2506"/>
        <end position="2536"/>
    </location>
</feature>
<feature type="domain" description="EGF-like" evidence="5">
    <location>
        <begin position="1473"/>
        <end position="1512"/>
    </location>
</feature>
<feature type="domain" description="EGF-like" evidence="5">
    <location>
        <begin position="859"/>
        <end position="902"/>
    </location>
</feature>
<feature type="domain" description="EGF-like" evidence="5">
    <location>
        <begin position="991"/>
        <end position="1020"/>
    </location>
</feature>
<dbReference type="OMA" id="QTKNELC"/>
<feature type="domain" description="EGF-like" evidence="5">
    <location>
        <begin position="3191"/>
        <end position="3231"/>
    </location>
</feature>
<comment type="caution">
    <text evidence="6">The sequence shown here is derived from an EMBL/GenBank/DDBJ whole genome shotgun (WGS) entry which is preliminary data.</text>
</comment>
<dbReference type="InterPro" id="IPR006212">
    <property type="entry name" value="Furin_repeat"/>
</dbReference>
<feature type="domain" description="EGF-like" evidence="5">
    <location>
        <begin position="4215"/>
        <end position="4245"/>
    </location>
</feature>
<dbReference type="OrthoDB" id="301992at2759"/>
<dbReference type="CDD" id="cd00064">
    <property type="entry name" value="FU"/>
    <property type="match status" value="21"/>
</dbReference>
<dbReference type="InterPro" id="IPR000742">
    <property type="entry name" value="EGF"/>
</dbReference>
<feature type="domain" description="EGF-like" evidence="5">
    <location>
        <begin position="1118"/>
        <end position="1155"/>
    </location>
</feature>
<evidence type="ECO:0000256" key="3">
    <source>
        <dbReference type="ARBA" id="ARBA00022729"/>
    </source>
</evidence>
<dbReference type="GO" id="GO:0005576">
    <property type="term" value="C:extracellular region"/>
    <property type="evidence" value="ECO:0007669"/>
    <property type="project" value="UniProtKB-SubCell"/>
</dbReference>
<feature type="domain" description="EGF-like" evidence="5">
    <location>
        <begin position="4111"/>
        <end position="4155"/>
    </location>
</feature>
<feature type="domain" description="EGF-like" evidence="5">
    <location>
        <begin position="1885"/>
        <end position="1915"/>
    </location>
</feature>
<feature type="domain" description="EGF-like" evidence="5">
    <location>
        <begin position="4156"/>
        <end position="4186"/>
    </location>
</feature>
<feature type="domain" description="EGF-like" evidence="5">
    <location>
        <begin position="1340"/>
        <end position="1380"/>
    </location>
</feature>
<reference evidence="6 7" key="1">
    <citation type="journal article" date="2015" name="Sci. Rep.">
        <title>Genome of the facultative scuticociliatosis pathogen Pseudocohnilembus persalinus provides insight into its virulence through horizontal gene transfer.</title>
        <authorList>
            <person name="Xiong J."/>
            <person name="Wang G."/>
            <person name="Cheng J."/>
            <person name="Tian M."/>
            <person name="Pan X."/>
            <person name="Warren A."/>
            <person name="Jiang C."/>
            <person name="Yuan D."/>
            <person name="Miao W."/>
        </authorList>
    </citation>
    <scope>NUCLEOTIDE SEQUENCE [LARGE SCALE GENOMIC DNA]</scope>
    <source>
        <strain evidence="6">36N120E</strain>
    </source>
</reference>
<keyword evidence="2" id="KW-0964">Secreted</keyword>
<feature type="domain" description="EGF-like" evidence="5">
    <location>
        <begin position="3980"/>
        <end position="4010"/>
    </location>
</feature>
<feature type="domain" description="EGF-like" evidence="5">
    <location>
        <begin position="3131"/>
        <end position="3163"/>
    </location>
</feature>
<feature type="domain" description="EGF-like" evidence="5">
    <location>
        <begin position="3681"/>
        <end position="3712"/>
    </location>
</feature>
<feature type="domain" description="EGF-like" evidence="5">
    <location>
        <begin position="2854"/>
        <end position="2893"/>
    </location>
</feature>
<feature type="domain" description="EGF-like" evidence="5">
    <location>
        <begin position="2796"/>
        <end position="2829"/>
    </location>
</feature>
<feature type="domain" description="EGF-like" evidence="5">
    <location>
        <begin position="3885"/>
        <end position="3914"/>
    </location>
</feature>
<feature type="domain" description="EGF-like" evidence="5">
    <location>
        <begin position="4260"/>
        <end position="4304"/>
    </location>
</feature>
<feature type="domain" description="EGF-like" evidence="5">
    <location>
        <begin position="3387"/>
        <end position="3426"/>
    </location>
</feature>
<feature type="domain" description="EGF-like" evidence="5">
    <location>
        <begin position="1837"/>
        <end position="1867"/>
    </location>
</feature>
<feature type="domain" description="EGF-like" evidence="5">
    <location>
        <begin position="1938"/>
        <end position="1983"/>
    </location>
</feature>
<dbReference type="Pfam" id="PF15913">
    <property type="entry name" value="Furin-like_2"/>
    <property type="match status" value="1"/>
</dbReference>
<feature type="domain" description="EGF-like" evidence="5">
    <location>
        <begin position="3427"/>
        <end position="3459"/>
    </location>
</feature>
<feature type="domain" description="EGF-like" evidence="5">
    <location>
        <begin position="2990"/>
        <end position="3019"/>
    </location>
</feature>
<feature type="domain" description="EGF-like" evidence="5">
    <location>
        <begin position="1429"/>
        <end position="1458"/>
    </location>
</feature>
<dbReference type="PANTHER" id="PTHR15332">
    <property type="entry name" value="PROPROTEIN CONVERTASE SUBTILISIN_KEXIN TYPE 5-LIKE"/>
    <property type="match status" value="1"/>
</dbReference>
<accession>A0A0V0QE02</accession>
<feature type="domain" description="EGF-like" evidence="5">
    <location>
        <begin position="2281"/>
        <end position="2313"/>
    </location>
</feature>
<feature type="domain" description="EGF-like" evidence="5">
    <location>
        <begin position="4377"/>
        <end position="4408"/>
    </location>
</feature>
<feature type="domain" description="EGF-like" evidence="5">
    <location>
        <begin position="3728"/>
        <end position="3757"/>
    </location>
</feature>
<feature type="domain" description="EGF-like" evidence="5">
    <location>
        <begin position="2457"/>
        <end position="2486"/>
    </location>
</feature>
<proteinExistence type="predicted"/>
<feature type="domain" description="EGF-like" evidence="5">
    <location>
        <begin position="642"/>
        <end position="682"/>
    </location>
</feature>
<dbReference type="PANTHER" id="PTHR15332:SF175">
    <property type="entry name" value="PROPROTEIN CONVERTASE SUBTILISIN_KEXIN TYPE 5-LIKE"/>
    <property type="match status" value="1"/>
</dbReference>
<dbReference type="Proteomes" id="UP000054937">
    <property type="component" value="Unassembled WGS sequence"/>
</dbReference>
<feature type="domain" description="EGF-like" evidence="5">
    <location>
        <begin position="2894"/>
        <end position="2925"/>
    </location>
</feature>
<feature type="domain" description="EGF-like" evidence="5">
    <location>
        <begin position="584"/>
        <end position="612"/>
    </location>
</feature>
<dbReference type="Gene3D" id="2.10.220.10">
    <property type="entry name" value="Hormone Receptor, Insulin-like Growth Factor Receptor 1, Chain A, domain 2"/>
    <property type="match status" value="39"/>
</dbReference>
<dbReference type="InParanoid" id="A0A0V0QE02"/>
<feature type="domain" description="EGF-like" evidence="5">
    <location>
        <begin position="2128"/>
        <end position="2161"/>
    </location>
</feature>
<evidence type="ECO:0000256" key="4">
    <source>
        <dbReference type="ARBA" id="ARBA00023180"/>
    </source>
</evidence>
<feature type="domain" description="EGF-like" evidence="5">
    <location>
        <begin position="1595"/>
        <end position="1627"/>
    </location>
</feature>
<evidence type="ECO:0000256" key="1">
    <source>
        <dbReference type="ARBA" id="ARBA00004613"/>
    </source>
</evidence>
<dbReference type="InterPro" id="IPR009030">
    <property type="entry name" value="Growth_fac_rcpt_cys_sf"/>
</dbReference>
<feature type="domain" description="EGF-like" evidence="5">
    <location>
        <begin position="3232"/>
        <end position="3264"/>
    </location>
</feature>
<feature type="domain" description="EGF-like" evidence="5">
    <location>
        <begin position="4326"/>
        <end position="4360"/>
    </location>
</feature>
<feature type="domain" description="EGF-like" evidence="5">
    <location>
        <begin position="1984"/>
        <end position="2014"/>
    </location>
</feature>
<dbReference type="SMART" id="SM00261">
    <property type="entry name" value="FU"/>
    <property type="match status" value="73"/>
</dbReference>
<evidence type="ECO:0000259" key="5">
    <source>
        <dbReference type="SMART" id="SM00181"/>
    </source>
</evidence>
<feature type="domain" description="EGF-like" evidence="5">
    <location>
        <begin position="4077"/>
        <end position="4106"/>
    </location>
</feature>
<feature type="domain" description="EGF-like" evidence="5">
    <location>
        <begin position="3085"/>
        <end position="3114"/>
    </location>
</feature>
<feature type="domain" description="EGF-like" evidence="5">
    <location>
        <begin position="4030"/>
        <end position="4061"/>
    </location>
</feature>
<evidence type="ECO:0000313" key="7">
    <source>
        <dbReference type="Proteomes" id="UP000054937"/>
    </source>
</evidence>
<feature type="domain" description="EGF-like" evidence="5">
    <location>
        <begin position="3524"/>
        <end position="3555"/>
    </location>
</feature>
<keyword evidence="4" id="KW-0325">Glycoprotein</keyword>